<dbReference type="Proteomes" id="UP001596353">
    <property type="component" value="Unassembled WGS sequence"/>
</dbReference>
<accession>A0ABW2B659</accession>
<reference evidence="2" key="1">
    <citation type="journal article" date="2019" name="Int. J. Syst. Evol. Microbiol.">
        <title>The Global Catalogue of Microorganisms (GCM) 10K type strain sequencing project: providing services to taxonomists for standard genome sequencing and annotation.</title>
        <authorList>
            <consortium name="The Broad Institute Genomics Platform"/>
            <consortium name="The Broad Institute Genome Sequencing Center for Infectious Disease"/>
            <person name="Wu L."/>
            <person name="Ma J."/>
        </authorList>
    </citation>
    <scope>NUCLEOTIDE SEQUENCE [LARGE SCALE GENOMIC DNA]</scope>
    <source>
        <strain evidence="2">CCUG 66188</strain>
    </source>
</reference>
<comment type="caution">
    <text evidence="1">The sequence shown here is derived from an EMBL/GenBank/DDBJ whole genome shotgun (WGS) entry which is preliminary data.</text>
</comment>
<proteinExistence type="predicted"/>
<name>A0ABW2B659_9RHOB</name>
<evidence type="ECO:0008006" key="3">
    <source>
        <dbReference type="Google" id="ProtNLM"/>
    </source>
</evidence>
<organism evidence="1 2">
    <name type="scientific">Sulfitobacter porphyrae</name>
    <dbReference type="NCBI Taxonomy" id="1246864"/>
    <lineage>
        <taxon>Bacteria</taxon>
        <taxon>Pseudomonadati</taxon>
        <taxon>Pseudomonadota</taxon>
        <taxon>Alphaproteobacteria</taxon>
        <taxon>Rhodobacterales</taxon>
        <taxon>Roseobacteraceae</taxon>
        <taxon>Sulfitobacter</taxon>
    </lineage>
</organism>
<evidence type="ECO:0000313" key="1">
    <source>
        <dbReference type="EMBL" id="MFC6760676.1"/>
    </source>
</evidence>
<evidence type="ECO:0000313" key="2">
    <source>
        <dbReference type="Proteomes" id="UP001596353"/>
    </source>
</evidence>
<gene>
    <name evidence="1" type="ORF">ACFQFQ_16140</name>
</gene>
<protein>
    <recommendedName>
        <fullName evidence="3">AI-2E family transporter</fullName>
    </recommendedName>
</protein>
<sequence length="65" mass="7229">MLVILCAAILIAIYVFAPQIARAVPQVDPYLSSYVSGVDQLRLWLDRNVQDLLIWLDSLAAQSTP</sequence>
<keyword evidence="2" id="KW-1185">Reference proteome</keyword>
<dbReference type="EMBL" id="JBHSWG010000001">
    <property type="protein sequence ID" value="MFC6760676.1"/>
    <property type="molecule type" value="Genomic_DNA"/>
</dbReference>